<proteinExistence type="predicted"/>
<feature type="compositionally biased region" description="Basic and acidic residues" evidence="1">
    <location>
        <begin position="517"/>
        <end position="527"/>
    </location>
</feature>
<feature type="compositionally biased region" description="Polar residues" evidence="1">
    <location>
        <begin position="9"/>
        <end position="26"/>
    </location>
</feature>
<feature type="compositionally biased region" description="Low complexity" evidence="1">
    <location>
        <begin position="191"/>
        <end position="204"/>
    </location>
</feature>
<feature type="compositionally biased region" description="Basic residues" evidence="1">
    <location>
        <begin position="608"/>
        <end position="617"/>
    </location>
</feature>
<feature type="region of interest" description="Disordered" evidence="1">
    <location>
        <begin position="467"/>
        <end position="745"/>
    </location>
</feature>
<organism evidence="2 3">
    <name type="scientific">Tilletia horrida</name>
    <dbReference type="NCBI Taxonomy" id="155126"/>
    <lineage>
        <taxon>Eukaryota</taxon>
        <taxon>Fungi</taxon>
        <taxon>Dikarya</taxon>
        <taxon>Basidiomycota</taxon>
        <taxon>Ustilaginomycotina</taxon>
        <taxon>Exobasidiomycetes</taxon>
        <taxon>Tilletiales</taxon>
        <taxon>Tilletiaceae</taxon>
        <taxon>Tilletia</taxon>
    </lineage>
</organism>
<keyword evidence="3" id="KW-1185">Reference proteome</keyword>
<evidence type="ECO:0000313" key="3">
    <source>
        <dbReference type="Proteomes" id="UP001176517"/>
    </source>
</evidence>
<protein>
    <submittedName>
        <fullName evidence="2">Uncharacterized protein</fullName>
    </submittedName>
</protein>
<dbReference type="PANTHER" id="PTHR43721">
    <property type="entry name" value="ELONGATION FACTOR TU-RELATED"/>
    <property type="match status" value="1"/>
</dbReference>
<sequence length="860" mass="91578">MFGEDRSQSPRMPSPWTSRLSTSLDRTPSPLSLSSNSAADQPGTSRSRRNTSASTTTTAVIQTPQEHHAILLNSQQHSPSLAPLNPEQDTIGNIEYKLKLLPPTRDRFNRLVTQLKWRLLQGGGMAIYEVGVLDDGALVGLSRREMRASLDTLEAMAAQLGARVEVRRVIVVQRTASALSPTLVPHQAHGSNTPTSSSLPITLSSVGESNPLQSLHGFHLDPAGPVADPGSAAVITPSSLKTAAQIHAANKMLNEAYLLRELGAKRRGTRAGPADIAHLGLLDAAQARRWIGGGKRTFSADMRLDYNNSAPEIDGQETSTAGVIAPGEVSQLVGAEMALPLVVLPDEVLSREIEHDKMLEQWEDDLRARRAEAAAFASATYHSQSKHGNGKNPHDASHYMSHRQRRRKSSNQNAHRFGGSAADAAEYWMEGQFAMPGAGAGQNGSALSDAAMAAAAMSLSRKPWLPDQHQFQSRRKNGNGNGHHAGSPRLGPGSMHAEEEEEDAVLPKEGSGPVRIVDAHPAREQPEAHPLNTPSDATLVSSVDESASGEDESEEPSSSQDDDEDAGSQDGSEQADDDIDEDDEDDEGGGFFSFSLSLSDDEDGQIKGGRRAAKKAAKSTVTKKNAPPITKNGRDEDHCDCAAQSFSRDSPPVSNPISVQPRTTGAGRSDAAHLGMMTRPKALGSQRKAEHRAATLERALYRADAEAREQQRERERGRRSSARSPSSVARSLESESGSSWDGPVQLEDPAAADEMVPGSLCSESGMSEMSDGVEASARLAVDDALAESTATIRAAQAIPGDAVEAAPIDTSADIEVKASSATETPSAAMTPTSTAIRFIVEAKVLRKLKKGDVFIDYAGI</sequence>
<feature type="region of interest" description="Disordered" evidence="1">
    <location>
        <begin position="378"/>
        <end position="417"/>
    </location>
</feature>
<dbReference type="EMBL" id="JAPDMZ010000191">
    <property type="protein sequence ID" value="KAK0546473.1"/>
    <property type="molecule type" value="Genomic_DNA"/>
</dbReference>
<name>A0AAN6GNQ0_9BASI</name>
<feature type="compositionally biased region" description="Low complexity" evidence="1">
    <location>
        <begin position="722"/>
        <end position="731"/>
    </location>
</feature>
<dbReference type="InterPro" id="IPR050055">
    <property type="entry name" value="EF-Tu_GTPase"/>
</dbReference>
<feature type="compositionally biased region" description="Basic residues" evidence="1">
    <location>
        <begin position="400"/>
        <end position="409"/>
    </location>
</feature>
<gene>
    <name evidence="2" type="ORF">OC846_005240</name>
</gene>
<dbReference type="AlphaFoldDB" id="A0AAN6GNQ0"/>
<feature type="compositionally biased region" description="Low complexity" evidence="1">
    <location>
        <begin position="28"/>
        <end position="39"/>
    </location>
</feature>
<dbReference type="GO" id="GO:0003746">
    <property type="term" value="F:translation elongation factor activity"/>
    <property type="evidence" value="ECO:0007669"/>
    <property type="project" value="TreeGrafter"/>
</dbReference>
<dbReference type="PANTHER" id="PTHR43721:SF3">
    <property type="entry name" value="GTP-BINDING PROTEIN 2"/>
    <property type="match status" value="1"/>
</dbReference>
<feature type="compositionally biased region" description="Basic and acidic residues" evidence="1">
    <location>
        <begin position="687"/>
        <end position="718"/>
    </location>
</feature>
<dbReference type="Proteomes" id="UP001176517">
    <property type="component" value="Unassembled WGS sequence"/>
</dbReference>
<evidence type="ECO:0000313" key="2">
    <source>
        <dbReference type="EMBL" id="KAK0546473.1"/>
    </source>
</evidence>
<reference evidence="2" key="1">
    <citation type="journal article" date="2023" name="PhytoFront">
        <title>Draft Genome Resources of Seven Strains of Tilletia horrida, Causal Agent of Kernel Smut of Rice.</title>
        <authorList>
            <person name="Khanal S."/>
            <person name="Antony Babu S."/>
            <person name="Zhou X.G."/>
        </authorList>
    </citation>
    <scope>NUCLEOTIDE SEQUENCE</scope>
    <source>
        <strain evidence="2">TX6</strain>
    </source>
</reference>
<evidence type="ECO:0000256" key="1">
    <source>
        <dbReference type="SAM" id="MobiDB-lite"/>
    </source>
</evidence>
<feature type="region of interest" description="Disordered" evidence="1">
    <location>
        <begin position="183"/>
        <end position="204"/>
    </location>
</feature>
<accession>A0AAN6GNQ0</accession>
<comment type="caution">
    <text evidence="2">The sequence shown here is derived from an EMBL/GenBank/DDBJ whole genome shotgun (WGS) entry which is preliminary data.</text>
</comment>
<feature type="compositionally biased region" description="Acidic residues" evidence="1">
    <location>
        <begin position="547"/>
        <end position="588"/>
    </location>
</feature>
<feature type="region of interest" description="Disordered" evidence="1">
    <location>
        <begin position="1"/>
        <end position="57"/>
    </location>
</feature>